<dbReference type="Pfam" id="PF09726">
    <property type="entry name" value="Macoilin"/>
    <property type="match status" value="2"/>
</dbReference>
<evidence type="ECO:0000256" key="3">
    <source>
        <dbReference type="ARBA" id="ARBA00004269"/>
    </source>
</evidence>
<keyword evidence="10" id="KW-0325">Glycoprotein</keyword>
<feature type="coiled-coil region" evidence="13">
    <location>
        <begin position="502"/>
        <end position="557"/>
    </location>
</feature>
<keyword evidence="13" id="KW-0175">Coiled coil</keyword>
<feature type="compositionally biased region" description="Polar residues" evidence="14">
    <location>
        <begin position="430"/>
        <end position="453"/>
    </location>
</feature>
<dbReference type="AlphaFoldDB" id="A0A915ESY7"/>
<evidence type="ECO:0000256" key="7">
    <source>
        <dbReference type="ARBA" id="ARBA00022824"/>
    </source>
</evidence>
<keyword evidence="8 15" id="KW-1133">Transmembrane helix</keyword>
<accession>A0A915ESY7</accession>
<name>A0A915ESY7_9CEST</name>
<keyword evidence="9 15" id="KW-0472">Membrane</keyword>
<keyword evidence="16" id="KW-1185">Reference proteome</keyword>
<feature type="compositionally biased region" description="Polar residues" evidence="14">
    <location>
        <begin position="767"/>
        <end position="776"/>
    </location>
</feature>
<dbReference type="GO" id="GO:0023041">
    <property type="term" value="P:neuronal signal transduction"/>
    <property type="evidence" value="ECO:0007669"/>
    <property type="project" value="InterPro"/>
</dbReference>
<feature type="region of interest" description="Disordered" evidence="14">
    <location>
        <begin position="589"/>
        <end position="611"/>
    </location>
</feature>
<reference evidence="17" key="1">
    <citation type="submission" date="2022-11" db="UniProtKB">
        <authorList>
            <consortium name="WormBaseParasite"/>
        </authorList>
    </citation>
    <scope>IDENTIFICATION</scope>
</reference>
<evidence type="ECO:0000256" key="13">
    <source>
        <dbReference type="SAM" id="Coils"/>
    </source>
</evidence>
<feature type="compositionally biased region" description="Gly residues" evidence="14">
    <location>
        <begin position="600"/>
        <end position="609"/>
    </location>
</feature>
<feature type="compositionally biased region" description="Low complexity" evidence="14">
    <location>
        <begin position="251"/>
        <end position="290"/>
    </location>
</feature>
<proteinExistence type="predicted"/>
<feature type="region of interest" description="Disordered" evidence="14">
    <location>
        <begin position="750"/>
        <end position="833"/>
    </location>
</feature>
<evidence type="ECO:0000256" key="4">
    <source>
        <dbReference type="ARBA" id="ARBA00021882"/>
    </source>
</evidence>
<comment type="function">
    <text evidence="1">Plays a role in the regulation of neuronal activity.</text>
</comment>
<feature type="region of interest" description="Disordered" evidence="14">
    <location>
        <begin position="893"/>
        <end position="975"/>
    </location>
</feature>
<dbReference type="InterPro" id="IPR019130">
    <property type="entry name" value="Macoilin"/>
</dbReference>
<organism evidence="16 17">
    <name type="scientific">Echinococcus canadensis</name>
    <dbReference type="NCBI Taxonomy" id="519352"/>
    <lineage>
        <taxon>Eukaryota</taxon>
        <taxon>Metazoa</taxon>
        <taxon>Spiralia</taxon>
        <taxon>Lophotrochozoa</taxon>
        <taxon>Platyhelminthes</taxon>
        <taxon>Cestoda</taxon>
        <taxon>Eucestoda</taxon>
        <taxon>Cyclophyllidea</taxon>
        <taxon>Taeniidae</taxon>
        <taxon>Echinococcus</taxon>
        <taxon>Echinococcus canadensis group</taxon>
    </lineage>
</organism>
<evidence type="ECO:0000256" key="6">
    <source>
        <dbReference type="ARBA" id="ARBA00022692"/>
    </source>
</evidence>
<dbReference type="PANTHER" id="PTHR47464">
    <property type="entry name" value="MACOILIN"/>
    <property type="match status" value="1"/>
</dbReference>
<evidence type="ECO:0000256" key="12">
    <source>
        <dbReference type="ARBA" id="ARBA00031129"/>
    </source>
</evidence>
<evidence type="ECO:0000256" key="11">
    <source>
        <dbReference type="ARBA" id="ARBA00023242"/>
    </source>
</evidence>
<keyword evidence="7" id="KW-0256">Endoplasmic reticulum</keyword>
<evidence type="ECO:0000313" key="17">
    <source>
        <dbReference type="WBParaSite" id="maker-E.canG7_contigs_1016-snap-gene-0.9-mRNA-1"/>
    </source>
</evidence>
<feature type="transmembrane region" description="Helical" evidence="15">
    <location>
        <begin position="75"/>
        <end position="97"/>
    </location>
</feature>
<evidence type="ECO:0000313" key="16">
    <source>
        <dbReference type="Proteomes" id="UP000887562"/>
    </source>
</evidence>
<evidence type="ECO:0000256" key="2">
    <source>
        <dbReference type="ARBA" id="ARBA00004232"/>
    </source>
</evidence>
<dbReference type="Proteomes" id="UP000887562">
    <property type="component" value="Unplaced"/>
</dbReference>
<feature type="compositionally biased region" description="Pro residues" evidence="14">
    <location>
        <begin position="898"/>
        <end position="924"/>
    </location>
</feature>
<keyword evidence="5" id="KW-0597">Phosphoprotein</keyword>
<dbReference type="PANTHER" id="PTHR47464:SF2">
    <property type="entry name" value="MACOILIN"/>
    <property type="match status" value="1"/>
</dbReference>
<feature type="region of interest" description="Disordered" evidence="14">
    <location>
        <begin position="244"/>
        <end position="300"/>
    </location>
</feature>
<dbReference type="GO" id="GO:0031965">
    <property type="term" value="C:nuclear membrane"/>
    <property type="evidence" value="ECO:0007669"/>
    <property type="project" value="UniProtKB-SubCell"/>
</dbReference>
<evidence type="ECO:0000256" key="8">
    <source>
        <dbReference type="ARBA" id="ARBA00022989"/>
    </source>
</evidence>
<evidence type="ECO:0000256" key="15">
    <source>
        <dbReference type="SAM" id="Phobius"/>
    </source>
</evidence>
<feature type="region of interest" description="Disordered" evidence="14">
    <location>
        <begin position="423"/>
        <end position="455"/>
    </location>
</feature>
<protein>
    <recommendedName>
        <fullName evidence="4">Macoilin</fullName>
    </recommendedName>
    <alternativeName>
        <fullName evidence="12">Transmembrane protein 57</fullName>
    </alternativeName>
</protein>
<feature type="coiled-coil region" evidence="13">
    <location>
        <begin position="674"/>
        <end position="704"/>
    </location>
</feature>
<feature type="coiled-coil region" evidence="13">
    <location>
        <begin position="618"/>
        <end position="645"/>
    </location>
</feature>
<comment type="subcellular location">
    <subcellularLocation>
        <location evidence="2">Nucleus membrane</location>
        <topology evidence="2">Multi-pass membrane protein</topology>
    </subcellularLocation>
    <subcellularLocation>
        <location evidence="3">Rough endoplasmic reticulum membrane</location>
        <topology evidence="3">Multi-pass membrane protein</topology>
    </subcellularLocation>
</comment>
<sequence>MYVRRKNCEYGRIKRSNRKPKPCDTFSNTFGSYLKLFLIWSTIVVLDFLMEFRFEYMWPCWLLIRTINDSFKYQGITFAIFFTMIALTSDFICYLLVPSSWLFLFGSTCVWMELVWHAERGVCAPTVAMCFLFLYVEVAVRLRDPKSIPLSIDLCRPFAAHCIGYPVVTLGFGLKSLLTHQLRLRRQHQVETHNSKYFCLLELALPEEVRTLHRRGELGNGQLAVMNSPNANSGNLAITAAPSTSTANSLPASPTSISTTSASATAANSNSTPSAPTTTKNSRKQQQQQQNLTNGKSTSVANNCDHSLASNHALSGEAPYLLKPPHCVLMYTSKADVLAVDSFSLVPSFNLVALKFSASTIAAVDRKFFGFDGGDQNLQHQNQHHHHNQHHHNHLEGEASGCCEATAVSSSCSSLSGQEVVEVRAPKKSPTATTANSSGGLAQGHSGSSSAPNNRLEDELRRLRHERQTMLVTESELRAQLAQLTTLERTSRTETNQARQEVEYLQSKLTTLTQRLETERENLQLAEKKAAEEKRQRNALEISLAAEKRARREAENALKASAPLGSMTNSIITTSAPSVTSSKGVTKLGMGSVGNNNRSLGGGGGGGTGAMSPNRCTSDACTHRMHELETRLKSLTRELSMKEAQLIAASQSNLLKQSQQQQQQHQSCEQSHRIADLMIHLGDLEAENARLKAAIKSEEKMKQELLAGYHNSLKEITELNSTLTRKEYQIVDLHMRLDMMNPNSPFNIILASDASSGPDGRGGGHPRTSTSFLNTTSAGGGSGSSLFPPRSADNDFNFGGGSGWPPFPTSSAATSVAFSEHHHQQQQHRLRSESTSAVLNVLMSAREDKSAIQPPLPPPPRFDTNAEVDLEVASNSLSPPEFLSKLRTQLAMAGAANGPPPQPQSPPQPSQRAPPPQQPPPISPPSRDIVGAISVEPESLPQISPGAVVETESDAANGGGGVMGEEVMGAGKTGG</sequence>
<keyword evidence="6 15" id="KW-0812">Transmembrane</keyword>
<feature type="compositionally biased region" description="Polar residues" evidence="14">
    <location>
        <begin position="291"/>
        <end position="300"/>
    </location>
</feature>
<evidence type="ECO:0000256" key="5">
    <source>
        <dbReference type="ARBA" id="ARBA00022553"/>
    </source>
</evidence>
<dbReference type="WBParaSite" id="maker-E.canG7_contigs_1016-snap-gene-0.9-mRNA-1">
    <property type="protein sequence ID" value="maker-E.canG7_contigs_1016-snap-gene-0.9-mRNA-1"/>
    <property type="gene ID" value="EcG7_08195"/>
</dbReference>
<dbReference type="GO" id="GO:0030867">
    <property type="term" value="C:rough endoplasmic reticulum membrane"/>
    <property type="evidence" value="ECO:0007669"/>
    <property type="project" value="UniProtKB-SubCell"/>
</dbReference>
<evidence type="ECO:0000256" key="1">
    <source>
        <dbReference type="ARBA" id="ARBA00003440"/>
    </source>
</evidence>
<evidence type="ECO:0000256" key="9">
    <source>
        <dbReference type="ARBA" id="ARBA00023136"/>
    </source>
</evidence>
<keyword evidence="11" id="KW-0539">Nucleus</keyword>
<evidence type="ECO:0000256" key="10">
    <source>
        <dbReference type="ARBA" id="ARBA00023180"/>
    </source>
</evidence>
<evidence type="ECO:0000256" key="14">
    <source>
        <dbReference type="SAM" id="MobiDB-lite"/>
    </source>
</evidence>